<dbReference type="InterPro" id="IPR004161">
    <property type="entry name" value="EFTu-like_2"/>
</dbReference>
<dbReference type="Pfam" id="PF00679">
    <property type="entry name" value="EFG_C"/>
    <property type="match status" value="1"/>
</dbReference>
<dbReference type="HAMAP" id="MF_00071">
    <property type="entry name" value="LepA"/>
    <property type="match status" value="1"/>
</dbReference>
<feature type="binding site" evidence="6">
    <location>
        <begin position="17"/>
        <end position="22"/>
    </location>
    <ligand>
        <name>GTP</name>
        <dbReference type="ChEBI" id="CHEBI:37565"/>
    </ligand>
</feature>
<gene>
    <name evidence="6 8" type="primary">lepA</name>
    <name evidence="8" type="ORF">QBE54_07175</name>
</gene>
<dbReference type="CDD" id="cd03699">
    <property type="entry name" value="EF4_II"/>
    <property type="match status" value="1"/>
</dbReference>
<dbReference type="EMBL" id="CP121689">
    <property type="protein sequence ID" value="WZL75374.1"/>
    <property type="molecule type" value="Genomic_DNA"/>
</dbReference>
<organism evidence="8 9">
    <name type="scientific">Thermatribacter velox</name>
    <dbReference type="NCBI Taxonomy" id="3039681"/>
    <lineage>
        <taxon>Bacteria</taxon>
        <taxon>Pseudomonadati</taxon>
        <taxon>Atribacterota</taxon>
        <taxon>Atribacteria</taxon>
        <taxon>Atribacterales</taxon>
        <taxon>Thermatribacteraceae</taxon>
        <taxon>Thermatribacter</taxon>
    </lineage>
</organism>
<evidence type="ECO:0000256" key="3">
    <source>
        <dbReference type="ARBA" id="ARBA00022801"/>
    </source>
</evidence>
<dbReference type="RefSeq" id="WP_369017521.1">
    <property type="nucleotide sequence ID" value="NZ_CP121689.1"/>
</dbReference>
<evidence type="ECO:0000256" key="2">
    <source>
        <dbReference type="ARBA" id="ARBA00022741"/>
    </source>
</evidence>
<keyword evidence="6" id="KW-1003">Cell membrane</keyword>
<feature type="binding site" evidence="6">
    <location>
        <begin position="135"/>
        <end position="138"/>
    </location>
    <ligand>
        <name>GTP</name>
        <dbReference type="ChEBI" id="CHEBI:37565"/>
    </ligand>
</feature>
<dbReference type="PANTHER" id="PTHR43512:SF4">
    <property type="entry name" value="TRANSLATION FACTOR GUF1 HOMOLOG, CHLOROPLASTIC"/>
    <property type="match status" value="1"/>
</dbReference>
<dbReference type="CDD" id="cd16260">
    <property type="entry name" value="EF4_III"/>
    <property type="match status" value="1"/>
</dbReference>
<evidence type="ECO:0000313" key="9">
    <source>
        <dbReference type="Proteomes" id="UP001461341"/>
    </source>
</evidence>
<dbReference type="GO" id="GO:0016787">
    <property type="term" value="F:hydrolase activity"/>
    <property type="evidence" value="ECO:0007669"/>
    <property type="project" value="UniProtKB-KW"/>
</dbReference>
<dbReference type="InterPro" id="IPR031157">
    <property type="entry name" value="G_TR_CS"/>
</dbReference>
<dbReference type="SMART" id="SM00838">
    <property type="entry name" value="EFG_C"/>
    <property type="match status" value="1"/>
</dbReference>
<name>A0ABZ2Y8L6_9BACT</name>
<keyword evidence="9" id="KW-1185">Reference proteome</keyword>
<evidence type="ECO:0000256" key="4">
    <source>
        <dbReference type="ARBA" id="ARBA00022917"/>
    </source>
</evidence>
<evidence type="ECO:0000313" key="8">
    <source>
        <dbReference type="EMBL" id="WZL75374.1"/>
    </source>
</evidence>
<reference evidence="8 9" key="1">
    <citation type="submission" date="2023-03" db="EMBL/GenBank/DDBJ databases">
        <title>Novel Species.</title>
        <authorList>
            <person name="Ma S."/>
        </authorList>
    </citation>
    <scope>NUCLEOTIDE SEQUENCE [LARGE SCALE GENOMIC DNA]</scope>
    <source>
        <strain evidence="8 9">B11</strain>
    </source>
</reference>
<keyword evidence="2 6" id="KW-0547">Nucleotide-binding</keyword>
<dbReference type="Gene3D" id="3.40.50.300">
    <property type="entry name" value="P-loop containing nucleotide triphosphate hydrolases"/>
    <property type="match status" value="1"/>
</dbReference>
<dbReference type="Proteomes" id="UP001461341">
    <property type="component" value="Chromosome"/>
</dbReference>
<keyword evidence="8" id="KW-0251">Elongation factor</keyword>
<dbReference type="CDD" id="cd01890">
    <property type="entry name" value="LepA"/>
    <property type="match status" value="1"/>
</dbReference>
<dbReference type="Pfam" id="PF00009">
    <property type="entry name" value="GTP_EFTU"/>
    <property type="match status" value="1"/>
</dbReference>
<feature type="domain" description="Tr-type G" evidence="7">
    <location>
        <begin position="5"/>
        <end position="188"/>
    </location>
</feature>
<dbReference type="InterPro" id="IPR027417">
    <property type="entry name" value="P-loop_NTPase"/>
</dbReference>
<dbReference type="EC" id="3.6.5.n1" evidence="6"/>
<dbReference type="PROSITE" id="PS00301">
    <property type="entry name" value="G_TR_1"/>
    <property type="match status" value="1"/>
</dbReference>
<keyword evidence="5 6" id="KW-0342">GTP-binding</keyword>
<dbReference type="Gene3D" id="3.30.70.2570">
    <property type="entry name" value="Elongation factor 4, C-terminal domain"/>
    <property type="match status" value="1"/>
</dbReference>
<comment type="subcellular location">
    <subcellularLocation>
        <location evidence="6">Cell membrane</location>
        <topology evidence="6">Peripheral membrane protein</topology>
        <orientation evidence="6">Cytoplasmic side</orientation>
    </subcellularLocation>
</comment>
<dbReference type="PROSITE" id="PS51722">
    <property type="entry name" value="G_TR_2"/>
    <property type="match status" value="1"/>
</dbReference>
<dbReference type="InterPro" id="IPR013842">
    <property type="entry name" value="LepA_CTD"/>
</dbReference>
<keyword evidence="4 6" id="KW-0648">Protein biosynthesis</keyword>
<dbReference type="SUPFAM" id="SSF50447">
    <property type="entry name" value="Translation proteins"/>
    <property type="match status" value="1"/>
</dbReference>
<keyword evidence="3 6" id="KW-0378">Hydrolase</keyword>
<dbReference type="GO" id="GO:0003746">
    <property type="term" value="F:translation elongation factor activity"/>
    <property type="evidence" value="ECO:0007669"/>
    <property type="project" value="UniProtKB-KW"/>
</dbReference>
<dbReference type="Gene3D" id="2.40.30.10">
    <property type="entry name" value="Translation factors"/>
    <property type="match status" value="1"/>
</dbReference>
<dbReference type="InterPro" id="IPR005225">
    <property type="entry name" value="Small_GTP-bd"/>
</dbReference>
<dbReference type="NCBIfam" id="TIGR00231">
    <property type="entry name" value="small_GTP"/>
    <property type="match status" value="1"/>
</dbReference>
<dbReference type="Gene3D" id="3.30.70.870">
    <property type="entry name" value="Elongation Factor G (Translational Gtpase), domain 3"/>
    <property type="match status" value="1"/>
</dbReference>
<dbReference type="Gene3D" id="3.30.70.240">
    <property type="match status" value="1"/>
</dbReference>
<proteinExistence type="inferred from homology"/>
<comment type="catalytic activity">
    <reaction evidence="6">
        <text>GTP + H2O = GDP + phosphate + H(+)</text>
        <dbReference type="Rhea" id="RHEA:19669"/>
        <dbReference type="ChEBI" id="CHEBI:15377"/>
        <dbReference type="ChEBI" id="CHEBI:15378"/>
        <dbReference type="ChEBI" id="CHEBI:37565"/>
        <dbReference type="ChEBI" id="CHEBI:43474"/>
        <dbReference type="ChEBI" id="CHEBI:58189"/>
        <dbReference type="EC" id="3.6.5.n1"/>
    </reaction>
</comment>
<evidence type="ECO:0000256" key="6">
    <source>
        <dbReference type="HAMAP-Rule" id="MF_00071"/>
    </source>
</evidence>
<sequence>MSKLEVIRNFCIIAHIDHGKSTLADRILEICEAVPKQKMREQFMDQMDLEREKGITIKAKAIRLRYFSKRFQKEFIFNLIDTPGHVDFSYEVSRSLAACEGALLVVDATQGVEAQTYAHASLAIAQKLTIIPVINKIDLPASAPERAKEEIEHILGKEHPPFFLVSAKTGAGVEELLDAIVQYIPPPQAKSDAHLRALIFDSSYDSYRGVLLFVRIFDGSVKRGDRIRVFSTGAEFEVTEVGIFNPKMQPTELLEAGSVGYLACNMKNIRDARVGDTLVSASDPQPQPIPGYKKVKPMVFCNFYPVQSEDYQRLKDALEKLQLNDAALSFEPDFSEALGFGFSCGFLGLLHMEITQERIEREFGVEVVATAPHVVYHVLTTRGDVVEVKSPKDFPSPTEIEETEEPYVLIQIITPPEYIGGIMELCQARRGIFKDMVYLDAERVLIKYEMPLAEILLDFYSRLKALSRGFASMDYEFAGYRPANLVRVDILVNRDRVDGLSFICCKEQAYHRARQVVSQLKEIIPRQLFAVAIQASIGGKVIAREDIPALRKDVLQKCYGGDVTRKRKLLEKQKEGKKRMKAIGKVRIPQEAFLAVLKSGQ</sequence>
<dbReference type="InterPro" id="IPR006297">
    <property type="entry name" value="EF-4"/>
</dbReference>
<accession>A0ABZ2Y8L6</accession>
<dbReference type="Pfam" id="PF06421">
    <property type="entry name" value="LepA_C"/>
    <property type="match status" value="1"/>
</dbReference>
<dbReference type="SUPFAM" id="SSF54980">
    <property type="entry name" value="EF-G C-terminal domain-like"/>
    <property type="match status" value="2"/>
</dbReference>
<dbReference type="InterPro" id="IPR000795">
    <property type="entry name" value="T_Tr_GTP-bd_dom"/>
</dbReference>
<dbReference type="InterPro" id="IPR035654">
    <property type="entry name" value="LepA_IV"/>
</dbReference>
<dbReference type="PRINTS" id="PR00315">
    <property type="entry name" value="ELONGATNFCT"/>
</dbReference>
<dbReference type="CDD" id="cd03709">
    <property type="entry name" value="lepA_C"/>
    <property type="match status" value="1"/>
</dbReference>
<dbReference type="InterPro" id="IPR038363">
    <property type="entry name" value="LepA_C_sf"/>
</dbReference>
<dbReference type="PANTHER" id="PTHR43512">
    <property type="entry name" value="TRANSLATION FACTOR GUF1-RELATED"/>
    <property type="match status" value="1"/>
</dbReference>
<dbReference type="Pfam" id="PF03144">
    <property type="entry name" value="GTP_EFTU_D2"/>
    <property type="match status" value="1"/>
</dbReference>
<keyword evidence="6" id="KW-0472">Membrane</keyword>
<dbReference type="SUPFAM" id="SSF52540">
    <property type="entry name" value="P-loop containing nucleoside triphosphate hydrolases"/>
    <property type="match status" value="1"/>
</dbReference>
<evidence type="ECO:0000256" key="5">
    <source>
        <dbReference type="ARBA" id="ARBA00023134"/>
    </source>
</evidence>
<evidence type="ECO:0000259" key="7">
    <source>
        <dbReference type="PROSITE" id="PS51722"/>
    </source>
</evidence>
<dbReference type="NCBIfam" id="TIGR01393">
    <property type="entry name" value="lepA"/>
    <property type="match status" value="1"/>
</dbReference>
<dbReference type="InterPro" id="IPR009000">
    <property type="entry name" value="Transl_B-barrel_sf"/>
</dbReference>
<protein>
    <recommendedName>
        <fullName evidence="6">Elongation factor 4</fullName>
        <shortName evidence="6">EF-4</shortName>
        <ecNumber evidence="6">3.6.5.n1</ecNumber>
    </recommendedName>
    <alternativeName>
        <fullName evidence="6">Ribosomal back-translocase LepA</fullName>
    </alternativeName>
</protein>
<comment type="similarity">
    <text evidence="1 6">Belongs to the TRAFAC class translation factor GTPase superfamily. Classic translation factor GTPase family. LepA subfamily.</text>
</comment>
<comment type="function">
    <text evidence="6">Required for accurate and efficient protein synthesis under certain stress conditions. May act as a fidelity factor of the translation reaction, by catalyzing a one-codon backward translocation of tRNAs on improperly translocated ribosomes. Back-translocation proceeds from a post-translocation (POST) complex to a pre-translocation (PRE) complex, thus giving elongation factor G a second chance to translocate the tRNAs correctly. Binds to ribosomes in a GTP-dependent manner.</text>
</comment>
<evidence type="ECO:0000256" key="1">
    <source>
        <dbReference type="ARBA" id="ARBA00005454"/>
    </source>
</evidence>
<dbReference type="InterPro" id="IPR035647">
    <property type="entry name" value="EFG_III/V"/>
</dbReference>
<dbReference type="InterPro" id="IPR000640">
    <property type="entry name" value="EFG_V-like"/>
</dbReference>